<keyword evidence="1" id="KW-0472">Membrane</keyword>
<dbReference type="Pfam" id="PF06912">
    <property type="entry name" value="DUF1275"/>
    <property type="match status" value="1"/>
</dbReference>
<feature type="transmembrane region" description="Helical" evidence="1">
    <location>
        <begin position="205"/>
        <end position="222"/>
    </location>
</feature>
<reference evidence="2 3" key="1">
    <citation type="submission" date="2023-07" db="EMBL/GenBank/DDBJ databases">
        <title>Genomic Encyclopedia of Type Strains, Phase IV (KMG-IV): sequencing the most valuable type-strain genomes for metagenomic binning, comparative biology and taxonomic classification.</title>
        <authorList>
            <person name="Goeker M."/>
        </authorList>
    </citation>
    <scope>NUCLEOTIDE SEQUENCE [LARGE SCALE GENOMIC DNA]</scope>
    <source>
        <strain evidence="2 3">DSM 22616</strain>
    </source>
</reference>
<protein>
    <submittedName>
        <fullName evidence="2">Uncharacterized membrane protein YoaK (UPF0700 family)</fullName>
    </submittedName>
</protein>
<dbReference type="PANTHER" id="PTHR37314:SF4">
    <property type="entry name" value="UPF0700 TRANSMEMBRANE PROTEIN YOAK"/>
    <property type="match status" value="1"/>
</dbReference>
<comment type="caution">
    <text evidence="2">The sequence shown here is derived from an EMBL/GenBank/DDBJ whole genome shotgun (WGS) entry which is preliminary data.</text>
</comment>
<name>A0ABU0AW55_9FIRM</name>
<feature type="transmembrane region" description="Helical" evidence="1">
    <location>
        <begin position="65"/>
        <end position="85"/>
    </location>
</feature>
<keyword evidence="1" id="KW-1133">Transmembrane helix</keyword>
<gene>
    <name evidence="2" type="ORF">J2S72_001085</name>
</gene>
<keyword evidence="3" id="KW-1185">Reference proteome</keyword>
<evidence type="ECO:0000256" key="1">
    <source>
        <dbReference type="SAM" id="Phobius"/>
    </source>
</evidence>
<dbReference type="Proteomes" id="UP001236559">
    <property type="component" value="Unassembled WGS sequence"/>
</dbReference>
<organism evidence="2 3">
    <name type="scientific">Peptoniphilus koenoeneniae</name>
    <dbReference type="NCBI Taxonomy" id="507751"/>
    <lineage>
        <taxon>Bacteria</taxon>
        <taxon>Bacillati</taxon>
        <taxon>Bacillota</taxon>
        <taxon>Tissierellia</taxon>
        <taxon>Tissierellales</taxon>
        <taxon>Peptoniphilaceae</taxon>
        <taxon>Peptoniphilus</taxon>
    </lineage>
</organism>
<evidence type="ECO:0000313" key="3">
    <source>
        <dbReference type="Proteomes" id="UP001236559"/>
    </source>
</evidence>
<dbReference type="PANTHER" id="PTHR37314">
    <property type="entry name" value="SLR0142 PROTEIN"/>
    <property type="match status" value="1"/>
</dbReference>
<evidence type="ECO:0000313" key="2">
    <source>
        <dbReference type="EMBL" id="MDQ0275061.1"/>
    </source>
</evidence>
<feature type="transmembrane region" description="Helical" evidence="1">
    <location>
        <begin position="178"/>
        <end position="199"/>
    </location>
</feature>
<sequence length="246" mass="28017">MDLKINYKSKNEMSESFLTAAFLSISGGLQDMYTYIARGHVFANAQTGNIVLMSGSLYEGNFSKVFAYFIPILFFSFGVIVAEFIRNKFKSSRKVHWRQRVLIIEIFLLFIVGFLPEKLNLIANSLVSFSCAMQVQTFRKVNGHLFASTMCIGNIRSGTEALFAYFKTKNKSILEKSIQYFGIIFLFAGGAVIGGRLIGFLGLKTIWISCFLLFLSFMLMFIKSEIEEHPDIKEEINVIEEEIKKF</sequence>
<dbReference type="RefSeq" id="WP_023056057.1">
    <property type="nucleotide sequence ID" value="NZ_JAUSTN010000005.1"/>
</dbReference>
<keyword evidence="1" id="KW-0812">Transmembrane</keyword>
<proteinExistence type="predicted"/>
<feature type="transmembrane region" description="Helical" evidence="1">
    <location>
        <begin position="145"/>
        <end position="166"/>
    </location>
</feature>
<dbReference type="InterPro" id="IPR010699">
    <property type="entry name" value="DUF1275"/>
</dbReference>
<accession>A0ABU0AW55</accession>
<dbReference type="EMBL" id="JAUSTN010000005">
    <property type="protein sequence ID" value="MDQ0275061.1"/>
    <property type="molecule type" value="Genomic_DNA"/>
</dbReference>